<name>L0HG94_METFS</name>
<dbReference type="InParanoid" id="L0HG94"/>
<dbReference type="KEGG" id="mfo:Metfor_1055"/>
<accession>L0HG94</accession>
<keyword evidence="1" id="KW-0812">Transmembrane</keyword>
<evidence type="ECO:0000313" key="2">
    <source>
        <dbReference type="EMBL" id="AGB02104.1"/>
    </source>
</evidence>
<proteinExistence type="predicted"/>
<reference evidence="2 3" key="2">
    <citation type="journal article" date="2014" name="Genome Announc.">
        <title>Complete Genome Sequence of Methanoregula formicica SMSPT, a Mesophilic Hydrogenotrophic Methanogen Isolated from a Methanogenic Upflow Anaerobic Sludge Blanket Reactor.</title>
        <authorList>
            <person name="Yamamoto K."/>
            <person name="Tamaki H."/>
            <person name="Cadillo-Quiroz H."/>
            <person name="Imachi H."/>
            <person name="Kyrpides N."/>
            <person name="Woyke T."/>
            <person name="Goodwin L."/>
            <person name="Zinder S.H."/>
            <person name="Kamagata Y."/>
            <person name="Liu W.T."/>
        </authorList>
    </citation>
    <scope>NUCLEOTIDE SEQUENCE [LARGE SCALE GENOMIC DNA]</scope>
    <source>
        <strain evidence="3">DSM 22288 / NBRC 105244 / SMSP</strain>
    </source>
</reference>
<keyword evidence="3" id="KW-1185">Reference proteome</keyword>
<protein>
    <submittedName>
        <fullName evidence="2">Uncharacterized protein</fullName>
    </submittedName>
</protein>
<dbReference type="AlphaFoldDB" id="L0HG94"/>
<dbReference type="STRING" id="593750.Metfor_1055"/>
<dbReference type="GeneID" id="14310368"/>
<feature type="transmembrane region" description="Helical" evidence="1">
    <location>
        <begin position="36"/>
        <end position="55"/>
    </location>
</feature>
<feature type="transmembrane region" description="Helical" evidence="1">
    <location>
        <begin position="163"/>
        <end position="189"/>
    </location>
</feature>
<dbReference type="RefSeq" id="WP_015285068.1">
    <property type="nucleotide sequence ID" value="NC_019943.1"/>
</dbReference>
<feature type="transmembrane region" description="Helical" evidence="1">
    <location>
        <begin position="6"/>
        <end position="24"/>
    </location>
</feature>
<gene>
    <name evidence="2" type="ordered locus">Metfor_1055</name>
</gene>
<evidence type="ECO:0000256" key="1">
    <source>
        <dbReference type="SAM" id="Phobius"/>
    </source>
</evidence>
<sequence precursor="true">MDPISLLLLMLFVAFAIAGPWLALTAMRKLADPVPVYLPVLVAVIVLIITCWLSVSGMLYSAGVLVGTLTVFSIMFLLVTLAVVTPYCWFRKPERNGDSWLSLALLAFIGNFLTYFTILDGVRPDRPLPFFGSRFPGSGNLLDLIVSGSGLGEAVYSVHFPCYIVLMMAALWLDVLFISAVYFGLLSVLPVPTELPKK</sequence>
<dbReference type="Proteomes" id="UP000010824">
    <property type="component" value="Chromosome"/>
</dbReference>
<organism evidence="2 3">
    <name type="scientific">Methanoregula formicica (strain DSM 22288 / NBRC 105244 / SMSP)</name>
    <dbReference type="NCBI Taxonomy" id="593750"/>
    <lineage>
        <taxon>Archaea</taxon>
        <taxon>Methanobacteriati</taxon>
        <taxon>Methanobacteriota</taxon>
        <taxon>Stenosarchaea group</taxon>
        <taxon>Methanomicrobia</taxon>
        <taxon>Methanomicrobiales</taxon>
        <taxon>Methanoregulaceae</taxon>
        <taxon>Methanoregula</taxon>
    </lineage>
</organism>
<feature type="transmembrane region" description="Helical" evidence="1">
    <location>
        <begin position="61"/>
        <end position="88"/>
    </location>
</feature>
<feature type="transmembrane region" description="Helical" evidence="1">
    <location>
        <begin position="100"/>
        <end position="118"/>
    </location>
</feature>
<dbReference type="HOGENOM" id="CLU_1375516_0_0_2"/>
<reference evidence="3" key="1">
    <citation type="submission" date="2011-12" db="EMBL/GenBank/DDBJ databases">
        <title>Complete sequence of Methanoregula formicicum SMSP.</title>
        <authorList>
            <person name="Lucas S."/>
            <person name="Han J."/>
            <person name="Lapidus A."/>
            <person name="Cheng J.-F."/>
            <person name="Goodwin L."/>
            <person name="Pitluck S."/>
            <person name="Peters L."/>
            <person name="Ovchinnikova G."/>
            <person name="Teshima H."/>
            <person name="Detter J.C."/>
            <person name="Han C."/>
            <person name="Tapia R."/>
            <person name="Land M."/>
            <person name="Hauser L."/>
            <person name="Kyrpides N."/>
            <person name="Ivanova N."/>
            <person name="Pagani I."/>
            <person name="Imachi H."/>
            <person name="Tamaki H."/>
            <person name="Sekiguchi Y."/>
            <person name="Kamagata Y."/>
            <person name="Cadillo-Quiroz H."/>
            <person name="Zinder S."/>
            <person name="Liu W.-T."/>
            <person name="Woyke T."/>
        </authorList>
    </citation>
    <scope>NUCLEOTIDE SEQUENCE [LARGE SCALE GENOMIC DNA]</scope>
    <source>
        <strain evidence="3">DSM 22288 / NBRC 105244 / SMSP</strain>
    </source>
</reference>
<dbReference type="EMBL" id="CP003167">
    <property type="protein sequence ID" value="AGB02104.1"/>
    <property type="molecule type" value="Genomic_DNA"/>
</dbReference>
<keyword evidence="1" id="KW-1133">Transmembrane helix</keyword>
<dbReference type="eggNOG" id="arCOG09592">
    <property type="taxonomic scope" value="Archaea"/>
</dbReference>
<keyword evidence="1" id="KW-0472">Membrane</keyword>
<evidence type="ECO:0000313" key="3">
    <source>
        <dbReference type="Proteomes" id="UP000010824"/>
    </source>
</evidence>